<evidence type="ECO:0000313" key="3">
    <source>
        <dbReference type="Proteomes" id="UP000299102"/>
    </source>
</evidence>
<name>A0A4C1X331_EUMVA</name>
<gene>
    <name evidence="2" type="ORF">EVAR_40665_1</name>
</gene>
<proteinExistence type="predicted"/>
<comment type="caution">
    <text evidence="2">The sequence shown here is derived from an EMBL/GenBank/DDBJ whole genome shotgun (WGS) entry which is preliminary data.</text>
</comment>
<organism evidence="2 3">
    <name type="scientific">Eumeta variegata</name>
    <name type="common">Bagworm moth</name>
    <name type="synonym">Eumeta japonica</name>
    <dbReference type="NCBI Taxonomy" id="151549"/>
    <lineage>
        <taxon>Eukaryota</taxon>
        <taxon>Metazoa</taxon>
        <taxon>Ecdysozoa</taxon>
        <taxon>Arthropoda</taxon>
        <taxon>Hexapoda</taxon>
        <taxon>Insecta</taxon>
        <taxon>Pterygota</taxon>
        <taxon>Neoptera</taxon>
        <taxon>Endopterygota</taxon>
        <taxon>Lepidoptera</taxon>
        <taxon>Glossata</taxon>
        <taxon>Ditrysia</taxon>
        <taxon>Tineoidea</taxon>
        <taxon>Psychidae</taxon>
        <taxon>Oiketicinae</taxon>
        <taxon>Eumeta</taxon>
    </lineage>
</organism>
<feature type="region of interest" description="Disordered" evidence="1">
    <location>
        <begin position="1"/>
        <end position="35"/>
    </location>
</feature>
<evidence type="ECO:0000313" key="2">
    <source>
        <dbReference type="EMBL" id="GBP58121.1"/>
    </source>
</evidence>
<sequence length="88" mass="9752">MNEACHELPLPATTHANLPERPAAARGAANGGNKNGRVQYNARNFAALDWLRMIYCDAFVANFTAAKFRALYSNSDALDQMESLLRHE</sequence>
<reference evidence="2 3" key="1">
    <citation type="journal article" date="2019" name="Commun. Biol.">
        <title>The bagworm genome reveals a unique fibroin gene that provides high tensile strength.</title>
        <authorList>
            <person name="Kono N."/>
            <person name="Nakamura H."/>
            <person name="Ohtoshi R."/>
            <person name="Tomita M."/>
            <person name="Numata K."/>
            <person name="Arakawa K."/>
        </authorList>
    </citation>
    <scope>NUCLEOTIDE SEQUENCE [LARGE SCALE GENOMIC DNA]</scope>
</reference>
<dbReference type="EMBL" id="BGZK01000727">
    <property type="protein sequence ID" value="GBP58121.1"/>
    <property type="molecule type" value="Genomic_DNA"/>
</dbReference>
<keyword evidence="3" id="KW-1185">Reference proteome</keyword>
<dbReference type="Proteomes" id="UP000299102">
    <property type="component" value="Unassembled WGS sequence"/>
</dbReference>
<dbReference type="AlphaFoldDB" id="A0A4C1X331"/>
<protein>
    <submittedName>
        <fullName evidence="2">Uncharacterized protein</fullName>
    </submittedName>
</protein>
<evidence type="ECO:0000256" key="1">
    <source>
        <dbReference type="SAM" id="MobiDB-lite"/>
    </source>
</evidence>
<accession>A0A4C1X331</accession>